<accession>A0A855Y6H2</accession>
<keyword evidence="2" id="KW-0378">Hydrolase</keyword>
<evidence type="ECO:0000256" key="3">
    <source>
        <dbReference type="ARBA" id="ARBA00023186"/>
    </source>
</evidence>
<dbReference type="GO" id="GO:0000166">
    <property type="term" value="F:nucleotide binding"/>
    <property type="evidence" value="ECO:0007669"/>
    <property type="project" value="UniProtKB-KW"/>
</dbReference>
<dbReference type="CDD" id="cd03112">
    <property type="entry name" value="CobW-like"/>
    <property type="match status" value="1"/>
</dbReference>
<sequence length="388" mass="43747">MSELKANESSIPVYILSGFLGSGKTTLLVQLIEHWQQQGLRPAVVMNELGEVNLDGQIVDASVPMTEMLGGCICCTVRGDLGLQVADLVQEESPDVIIIEATGAANPMEILDAVTETSLYMRLELRSLITVVDAAHLSGLYQEQKGQTFKLMQEQIRCASVLLLNKTDRVNQQQLADLQDLLARWNGFAPVLPTVKCEVDMDVLLRSGDNVHAYQSVEETSKHAEKEHHVHSEACAEHGSSHDHGHEHHEQVDHDHEEHQHSQGNDHDHPHDHNHSHSHSHNHNHVHPHASHEHVMVYTHYFTQPVNSEAFERLIAELPRDVYRAKGILSFSDTSSRFWFQYAYRESDYMKITPQGDVPNVAVFIGEHFDQSIIRNQLLELEAANQVQ</sequence>
<dbReference type="Gene3D" id="3.30.1220.10">
    <property type="entry name" value="CobW-like, C-terminal domain"/>
    <property type="match status" value="1"/>
</dbReference>
<dbReference type="Gene3D" id="3.40.50.300">
    <property type="entry name" value="P-loop containing nucleotide triphosphate hydrolases"/>
    <property type="match status" value="1"/>
</dbReference>
<reference evidence="8 9" key="1">
    <citation type="submission" date="2018-05" db="EMBL/GenBank/DDBJ databases">
        <title>Freshwater and sediment microbial communities from various areas in North America, analyzing microbe dynamics in response to fracking.</title>
        <authorList>
            <person name="Lamendella R."/>
        </authorList>
    </citation>
    <scope>NUCLEOTIDE SEQUENCE [LARGE SCALE GENOMIC DNA]</scope>
    <source>
        <strain evidence="8 9">DB-3</strain>
    </source>
</reference>
<feature type="compositionally biased region" description="Basic and acidic residues" evidence="6">
    <location>
        <begin position="219"/>
        <end position="275"/>
    </location>
</feature>
<feature type="domain" description="CobW C-terminal" evidence="7">
    <location>
        <begin position="295"/>
        <end position="382"/>
    </location>
</feature>
<evidence type="ECO:0000256" key="6">
    <source>
        <dbReference type="SAM" id="MobiDB-lite"/>
    </source>
</evidence>
<dbReference type="InterPro" id="IPR051316">
    <property type="entry name" value="Zinc-reg_GTPase_activator"/>
</dbReference>
<evidence type="ECO:0000256" key="2">
    <source>
        <dbReference type="ARBA" id="ARBA00022801"/>
    </source>
</evidence>
<evidence type="ECO:0000313" key="8">
    <source>
        <dbReference type="EMBL" id="PWW39860.1"/>
    </source>
</evidence>
<organism evidence="8 9">
    <name type="scientific">Paenibacillus pabuli</name>
    <dbReference type="NCBI Taxonomy" id="1472"/>
    <lineage>
        <taxon>Bacteria</taxon>
        <taxon>Bacillati</taxon>
        <taxon>Bacillota</taxon>
        <taxon>Bacilli</taxon>
        <taxon>Bacillales</taxon>
        <taxon>Paenibacillaceae</taxon>
        <taxon>Paenibacillus</taxon>
    </lineage>
</organism>
<evidence type="ECO:0000259" key="7">
    <source>
        <dbReference type="SMART" id="SM00833"/>
    </source>
</evidence>
<keyword evidence="1" id="KW-0547">Nucleotide-binding</keyword>
<dbReference type="PANTHER" id="PTHR13748">
    <property type="entry name" value="COBW-RELATED"/>
    <property type="match status" value="1"/>
</dbReference>
<evidence type="ECO:0000256" key="5">
    <source>
        <dbReference type="ARBA" id="ARBA00049117"/>
    </source>
</evidence>
<dbReference type="RefSeq" id="WP_109999873.1">
    <property type="nucleotide sequence ID" value="NZ_QGTZ01000006.1"/>
</dbReference>
<protein>
    <submittedName>
        <fullName evidence="8">G3E family GTPase</fullName>
    </submittedName>
</protein>
<keyword evidence="3" id="KW-0143">Chaperone</keyword>
<evidence type="ECO:0000256" key="1">
    <source>
        <dbReference type="ARBA" id="ARBA00022741"/>
    </source>
</evidence>
<dbReference type="PANTHER" id="PTHR13748:SF62">
    <property type="entry name" value="COBW DOMAIN-CONTAINING PROTEIN"/>
    <property type="match status" value="1"/>
</dbReference>
<feature type="compositionally biased region" description="Basic residues" evidence="6">
    <location>
        <begin position="276"/>
        <end position="289"/>
    </location>
</feature>
<dbReference type="InterPro" id="IPR011629">
    <property type="entry name" value="CobW-like_C"/>
</dbReference>
<dbReference type="Proteomes" id="UP000247078">
    <property type="component" value="Unassembled WGS sequence"/>
</dbReference>
<dbReference type="SUPFAM" id="SSF52540">
    <property type="entry name" value="P-loop containing nucleoside triphosphate hydrolases"/>
    <property type="match status" value="1"/>
</dbReference>
<dbReference type="InterPro" id="IPR027417">
    <property type="entry name" value="P-loop_NTPase"/>
</dbReference>
<feature type="region of interest" description="Disordered" evidence="6">
    <location>
        <begin position="218"/>
        <end position="290"/>
    </location>
</feature>
<dbReference type="AlphaFoldDB" id="A0A855Y6H2"/>
<dbReference type="Pfam" id="PF02492">
    <property type="entry name" value="cobW"/>
    <property type="match status" value="1"/>
</dbReference>
<dbReference type="SUPFAM" id="SSF90002">
    <property type="entry name" value="Hypothetical protein YjiA, C-terminal domain"/>
    <property type="match status" value="1"/>
</dbReference>
<dbReference type="Pfam" id="PF07683">
    <property type="entry name" value="CobW_C"/>
    <property type="match status" value="1"/>
</dbReference>
<dbReference type="InterPro" id="IPR003495">
    <property type="entry name" value="CobW/HypB/UreG_nucleotide-bd"/>
</dbReference>
<dbReference type="EMBL" id="QGTZ01000006">
    <property type="protein sequence ID" value="PWW39860.1"/>
    <property type="molecule type" value="Genomic_DNA"/>
</dbReference>
<dbReference type="GO" id="GO:0016787">
    <property type="term" value="F:hydrolase activity"/>
    <property type="evidence" value="ECO:0007669"/>
    <property type="project" value="UniProtKB-KW"/>
</dbReference>
<gene>
    <name evidence="8" type="ORF">DET56_106246</name>
</gene>
<evidence type="ECO:0000256" key="4">
    <source>
        <dbReference type="ARBA" id="ARBA00034320"/>
    </source>
</evidence>
<dbReference type="SMART" id="SM00833">
    <property type="entry name" value="CobW_C"/>
    <property type="match status" value="1"/>
</dbReference>
<proteinExistence type="inferred from homology"/>
<name>A0A855Y6H2_9BACL</name>
<evidence type="ECO:0000313" key="9">
    <source>
        <dbReference type="Proteomes" id="UP000247078"/>
    </source>
</evidence>
<comment type="caution">
    <text evidence="8">The sequence shown here is derived from an EMBL/GenBank/DDBJ whole genome shotgun (WGS) entry which is preliminary data.</text>
</comment>
<dbReference type="InterPro" id="IPR036627">
    <property type="entry name" value="CobW-likC_sf"/>
</dbReference>
<dbReference type="GO" id="GO:0005737">
    <property type="term" value="C:cytoplasm"/>
    <property type="evidence" value="ECO:0007669"/>
    <property type="project" value="TreeGrafter"/>
</dbReference>
<comment type="similarity">
    <text evidence="4">Belongs to the SIMIBI class G3E GTPase family. ZNG1 subfamily.</text>
</comment>
<comment type="catalytic activity">
    <reaction evidence="5">
        <text>GTP + H2O = GDP + phosphate + H(+)</text>
        <dbReference type="Rhea" id="RHEA:19669"/>
        <dbReference type="ChEBI" id="CHEBI:15377"/>
        <dbReference type="ChEBI" id="CHEBI:15378"/>
        <dbReference type="ChEBI" id="CHEBI:37565"/>
        <dbReference type="ChEBI" id="CHEBI:43474"/>
        <dbReference type="ChEBI" id="CHEBI:58189"/>
    </reaction>
    <physiologicalReaction direction="left-to-right" evidence="5">
        <dbReference type="Rhea" id="RHEA:19670"/>
    </physiologicalReaction>
</comment>